<name>A0AAV8XH89_9CUCU</name>
<comment type="caution">
    <text evidence="3">The sequence shown here is derived from an EMBL/GenBank/DDBJ whole genome shotgun (WGS) entry which is preliminary data.</text>
</comment>
<evidence type="ECO:0000313" key="3">
    <source>
        <dbReference type="EMBL" id="KAJ8937825.1"/>
    </source>
</evidence>
<dbReference type="Pfam" id="PF03732">
    <property type="entry name" value="Retrotrans_gag"/>
    <property type="match status" value="1"/>
</dbReference>
<dbReference type="InterPro" id="IPR005162">
    <property type="entry name" value="Retrotrans_gag_dom"/>
</dbReference>
<evidence type="ECO:0000313" key="4">
    <source>
        <dbReference type="Proteomes" id="UP001162162"/>
    </source>
</evidence>
<proteinExistence type="predicted"/>
<protein>
    <recommendedName>
        <fullName evidence="2">Retrotransposon gag domain-containing protein</fullName>
    </recommendedName>
</protein>
<organism evidence="3 4">
    <name type="scientific">Aromia moschata</name>
    <dbReference type="NCBI Taxonomy" id="1265417"/>
    <lineage>
        <taxon>Eukaryota</taxon>
        <taxon>Metazoa</taxon>
        <taxon>Ecdysozoa</taxon>
        <taxon>Arthropoda</taxon>
        <taxon>Hexapoda</taxon>
        <taxon>Insecta</taxon>
        <taxon>Pterygota</taxon>
        <taxon>Neoptera</taxon>
        <taxon>Endopterygota</taxon>
        <taxon>Coleoptera</taxon>
        <taxon>Polyphaga</taxon>
        <taxon>Cucujiformia</taxon>
        <taxon>Chrysomeloidea</taxon>
        <taxon>Cerambycidae</taxon>
        <taxon>Cerambycinae</taxon>
        <taxon>Callichromatini</taxon>
        <taxon>Aromia</taxon>
    </lineage>
</organism>
<dbReference type="Proteomes" id="UP001162162">
    <property type="component" value="Unassembled WGS sequence"/>
</dbReference>
<gene>
    <name evidence="3" type="ORF">NQ318_009313</name>
</gene>
<keyword evidence="1" id="KW-0812">Transmembrane</keyword>
<keyword evidence="4" id="KW-1185">Reference proteome</keyword>
<evidence type="ECO:0000259" key="2">
    <source>
        <dbReference type="Pfam" id="PF03732"/>
    </source>
</evidence>
<evidence type="ECO:0000256" key="1">
    <source>
        <dbReference type="SAM" id="Phobius"/>
    </source>
</evidence>
<dbReference type="AlphaFoldDB" id="A0AAV8XH89"/>
<dbReference type="EMBL" id="JAPWTK010000613">
    <property type="protein sequence ID" value="KAJ8937825.1"/>
    <property type="molecule type" value="Genomic_DNA"/>
</dbReference>
<accession>A0AAV8XH89</accession>
<keyword evidence="1" id="KW-0472">Membrane</keyword>
<reference evidence="3" key="1">
    <citation type="journal article" date="2023" name="Insect Mol. Biol.">
        <title>Genome sequencing provides insights into the evolution of gene families encoding plant cell wall-degrading enzymes in longhorned beetles.</title>
        <authorList>
            <person name="Shin N.R."/>
            <person name="Okamura Y."/>
            <person name="Kirsch R."/>
            <person name="Pauchet Y."/>
        </authorList>
    </citation>
    <scope>NUCLEOTIDE SEQUENCE</scope>
    <source>
        <strain evidence="3">AMC_N1</strain>
    </source>
</reference>
<keyword evidence="1" id="KW-1133">Transmembrane helix</keyword>
<sequence length="370" mass="42358">MEHETEDIPVEPYKLAEIFSIVPEFDGNQIFLQTFINAVRCAFDMAVDNQRILLTLHVKNKLRGKAAELVNSRNPSTWDEIKNLLETHFGDSRDLTSLIQDLQRITQHSNESALNFVSRLQTHNAKMHAAIQKQHLTPEQKTAQSNLIETMTLNTLLTGLDPKLAPTIRASNPRDMLQAIGRIKRELQLSYFESQKLQRNKQLQPGCTAFIGATKVQADSNDVTVANYDPHQILIPFDCCEDIPDNIQIPKLQPLKLNDLNVEDLDIAKHKLDEYSKTLDDLINEPFVTKHISWFTYFTIILIITLITLYIFCKCKRKRRLAIALSNSPPPPPGPSRFSKLRFSSILPRRRPSIRPEDIAVPEEEDIEFN</sequence>
<feature type="transmembrane region" description="Helical" evidence="1">
    <location>
        <begin position="294"/>
        <end position="313"/>
    </location>
</feature>
<feature type="domain" description="Retrotransposon gag" evidence="2">
    <location>
        <begin position="71"/>
        <end position="128"/>
    </location>
</feature>